<dbReference type="SUPFAM" id="SSF53335">
    <property type="entry name" value="S-adenosyl-L-methionine-dependent methyltransferases"/>
    <property type="match status" value="1"/>
</dbReference>
<name>A0A0F9LLR4_9ZZZZ</name>
<accession>A0A0F9LLR4</accession>
<evidence type="ECO:0000313" key="1">
    <source>
        <dbReference type="EMBL" id="KKM88171.1"/>
    </source>
</evidence>
<gene>
    <name evidence="1" type="ORF">LCGC14_1261420</name>
</gene>
<reference evidence="1" key="1">
    <citation type="journal article" date="2015" name="Nature">
        <title>Complex archaea that bridge the gap between prokaryotes and eukaryotes.</title>
        <authorList>
            <person name="Spang A."/>
            <person name="Saw J.H."/>
            <person name="Jorgensen S.L."/>
            <person name="Zaremba-Niedzwiedzka K."/>
            <person name="Martijn J."/>
            <person name="Lind A.E."/>
            <person name="van Eijk R."/>
            <person name="Schleper C."/>
            <person name="Guy L."/>
            <person name="Ettema T.J."/>
        </authorList>
    </citation>
    <scope>NUCLEOTIDE SEQUENCE</scope>
</reference>
<dbReference type="EMBL" id="LAZR01006996">
    <property type="protein sequence ID" value="KKM88171.1"/>
    <property type="molecule type" value="Genomic_DNA"/>
</dbReference>
<proteinExistence type="predicted"/>
<dbReference type="AlphaFoldDB" id="A0A0F9LLR4"/>
<sequence>MDLMGEIYRGIPPKLALGLKEKYDLQFFIETGTLVGNTAKWAAEHFEQVYTIECSYKFYIISRSKVGTIPNVNLFHGFSQHALEGILPSLTGPALIWLDAHWSPDLRYHCFDKVICPVLEEIDVISEFSKDHVILVDDFRLFGKEPGWPSFDVVKKALESLNKTVTYSTDVIMAVPNDKD</sequence>
<dbReference type="InterPro" id="IPR029063">
    <property type="entry name" value="SAM-dependent_MTases_sf"/>
</dbReference>
<organism evidence="1">
    <name type="scientific">marine sediment metagenome</name>
    <dbReference type="NCBI Taxonomy" id="412755"/>
    <lineage>
        <taxon>unclassified sequences</taxon>
        <taxon>metagenomes</taxon>
        <taxon>ecological metagenomes</taxon>
    </lineage>
</organism>
<comment type="caution">
    <text evidence="1">The sequence shown here is derived from an EMBL/GenBank/DDBJ whole genome shotgun (WGS) entry which is preliminary data.</text>
</comment>
<protein>
    <recommendedName>
        <fullName evidence="2">Class I SAM-dependent methyltransferase</fullName>
    </recommendedName>
</protein>
<evidence type="ECO:0008006" key="2">
    <source>
        <dbReference type="Google" id="ProtNLM"/>
    </source>
</evidence>